<evidence type="ECO:0000313" key="2">
    <source>
        <dbReference type="EMBL" id="CAI2176032.1"/>
    </source>
</evidence>
<dbReference type="Gene3D" id="1.10.510.10">
    <property type="entry name" value="Transferase(Phosphotransferase) domain 1"/>
    <property type="match status" value="1"/>
</dbReference>
<dbReference type="PANTHER" id="PTHR11102:SF160">
    <property type="entry name" value="ERAD-ASSOCIATED E3 UBIQUITIN-PROTEIN LIGASE COMPONENT HRD3"/>
    <property type="match status" value="1"/>
</dbReference>
<accession>A0A9W4SNW8</accession>
<protein>
    <submittedName>
        <fullName evidence="2">15439_t:CDS:1</fullName>
    </submittedName>
</protein>
<dbReference type="InterPro" id="IPR011990">
    <property type="entry name" value="TPR-like_helical_dom_sf"/>
</dbReference>
<comment type="caution">
    <text evidence="2">The sequence shown here is derived from an EMBL/GenBank/DDBJ whole genome shotgun (WGS) entry which is preliminary data.</text>
</comment>
<dbReference type="Pfam" id="PF08238">
    <property type="entry name" value="Sel1"/>
    <property type="match status" value="6"/>
</dbReference>
<dbReference type="SUPFAM" id="SSF81901">
    <property type="entry name" value="HCP-like"/>
    <property type="match status" value="2"/>
</dbReference>
<organism evidence="2 3">
    <name type="scientific">Funneliformis geosporum</name>
    <dbReference type="NCBI Taxonomy" id="1117311"/>
    <lineage>
        <taxon>Eukaryota</taxon>
        <taxon>Fungi</taxon>
        <taxon>Fungi incertae sedis</taxon>
        <taxon>Mucoromycota</taxon>
        <taxon>Glomeromycotina</taxon>
        <taxon>Glomeromycetes</taxon>
        <taxon>Glomerales</taxon>
        <taxon>Glomeraceae</taxon>
        <taxon>Funneliformis</taxon>
    </lineage>
</organism>
<dbReference type="InterPro" id="IPR050767">
    <property type="entry name" value="Sel1_AlgK"/>
</dbReference>
<dbReference type="PANTHER" id="PTHR11102">
    <property type="entry name" value="SEL-1-LIKE PROTEIN"/>
    <property type="match status" value="1"/>
</dbReference>
<dbReference type="Gene3D" id="1.25.40.10">
    <property type="entry name" value="Tetratricopeptide repeat domain"/>
    <property type="match status" value="3"/>
</dbReference>
<evidence type="ECO:0000256" key="1">
    <source>
        <dbReference type="ARBA" id="ARBA00038101"/>
    </source>
</evidence>
<dbReference type="InterPro" id="IPR011009">
    <property type="entry name" value="Kinase-like_dom_sf"/>
</dbReference>
<reference evidence="2" key="1">
    <citation type="submission" date="2022-08" db="EMBL/GenBank/DDBJ databases">
        <authorList>
            <person name="Kallberg Y."/>
            <person name="Tangrot J."/>
            <person name="Rosling A."/>
        </authorList>
    </citation>
    <scope>NUCLEOTIDE SEQUENCE</scope>
    <source>
        <strain evidence="2">Wild A</strain>
    </source>
</reference>
<dbReference type="AlphaFoldDB" id="A0A9W4SNW8"/>
<dbReference type="SUPFAM" id="SSF56112">
    <property type="entry name" value="Protein kinase-like (PK-like)"/>
    <property type="match status" value="1"/>
</dbReference>
<sequence>MAFVKQTEFSVECINWLEEAFAENYFTSYDYSEFKNMEMMCSDSFRNTFRTNYKEDSTLLVVKSLSIKEIVNELKFQREIGSHENILRPYGISKIETASNSLSKYAKLDIYSVGVLLWQISITNGNREMITKNTPVEFSNLYTACCSEDPNNRPSIKRVVTSIKSMVEKVDQDLISRYRVALCYENGIGFQIDYEKAFNLYKSVAEKSTYNLAQYKCGFFYENEKGVKKDLMTAFKWYTVSANNGNKFAQYSLGSCYENGKGVDIDKEKSFIWYKQSAQQDYTDAQYKTGFFYEKGIGVRKDLKNASFWYHKSAKNGNKIAQFNLGRFYENGWNVEKDVIKAFECLGYFYENGIEVEKDYEIAFEWYRKSVVNGNKAAKIKLGFFYEKGNCYSKGIGTNADKEKAFELYLLAAEKGNAEAQNYLTLMDEHKENVHEINLNKNSLHLENVENIVVL</sequence>
<keyword evidence="3" id="KW-1185">Reference proteome</keyword>
<dbReference type="Proteomes" id="UP001153678">
    <property type="component" value="Unassembled WGS sequence"/>
</dbReference>
<dbReference type="EMBL" id="CAMKVN010001446">
    <property type="protein sequence ID" value="CAI2176032.1"/>
    <property type="molecule type" value="Genomic_DNA"/>
</dbReference>
<comment type="similarity">
    <text evidence="1">Belongs to the sel-1 family.</text>
</comment>
<gene>
    <name evidence="2" type="ORF">FWILDA_LOCUS7389</name>
</gene>
<dbReference type="OrthoDB" id="272077at2759"/>
<evidence type="ECO:0000313" key="3">
    <source>
        <dbReference type="Proteomes" id="UP001153678"/>
    </source>
</evidence>
<dbReference type="SMART" id="SM00671">
    <property type="entry name" value="SEL1"/>
    <property type="match status" value="7"/>
</dbReference>
<name>A0A9W4SNW8_9GLOM</name>
<proteinExistence type="inferred from homology"/>
<dbReference type="InterPro" id="IPR006597">
    <property type="entry name" value="Sel1-like"/>
</dbReference>